<organism evidence="1">
    <name type="scientific">freshwater metagenome</name>
    <dbReference type="NCBI Taxonomy" id="449393"/>
    <lineage>
        <taxon>unclassified sequences</taxon>
        <taxon>metagenomes</taxon>
        <taxon>ecological metagenomes</taxon>
    </lineage>
</organism>
<sequence>MRTTSIFTVRAHPDLARQITASFLSAEGYAVDWDDEWDGTAQRGSRALHFLAGGIAQSYSFDLNIRYLGGSNGDTHSNIEIRQDARAYTGDEVGTRKTQAELKHLDAGLRAALDCAGVLEHAEMARS</sequence>
<accession>A0A6J6U560</accession>
<gene>
    <name evidence="1" type="ORF">UFOPK2766_01845</name>
    <name evidence="2" type="ORF">UFOPK3519_01062</name>
</gene>
<name>A0A6J6U560_9ZZZZ</name>
<evidence type="ECO:0000313" key="2">
    <source>
        <dbReference type="EMBL" id="CAB4905251.1"/>
    </source>
</evidence>
<reference evidence="1" key="1">
    <citation type="submission" date="2020-05" db="EMBL/GenBank/DDBJ databases">
        <authorList>
            <person name="Chiriac C."/>
            <person name="Salcher M."/>
            <person name="Ghai R."/>
            <person name="Kavagutti S V."/>
        </authorList>
    </citation>
    <scope>NUCLEOTIDE SEQUENCE</scope>
</reference>
<protein>
    <submittedName>
        <fullName evidence="1">Unannotated protein</fullName>
    </submittedName>
</protein>
<proteinExistence type="predicted"/>
<dbReference type="EMBL" id="CAFBMG010000079">
    <property type="protein sequence ID" value="CAB4905251.1"/>
    <property type="molecule type" value="Genomic_DNA"/>
</dbReference>
<dbReference type="AlphaFoldDB" id="A0A6J6U560"/>
<evidence type="ECO:0000313" key="1">
    <source>
        <dbReference type="EMBL" id="CAB4754596.1"/>
    </source>
</evidence>
<dbReference type="EMBL" id="CAEZYU010000102">
    <property type="protein sequence ID" value="CAB4754596.1"/>
    <property type="molecule type" value="Genomic_DNA"/>
</dbReference>